<dbReference type="InterPro" id="IPR011989">
    <property type="entry name" value="ARM-like"/>
</dbReference>
<evidence type="ECO:0000313" key="5">
    <source>
        <dbReference type="Proteomes" id="UP000887116"/>
    </source>
</evidence>
<dbReference type="InterPro" id="IPR000357">
    <property type="entry name" value="HEAT"/>
</dbReference>
<dbReference type="AlphaFoldDB" id="A0A8X6HMQ3"/>
<keyword evidence="1" id="KW-0677">Repeat</keyword>
<feature type="compositionally biased region" description="Polar residues" evidence="3">
    <location>
        <begin position="1005"/>
        <end position="1020"/>
    </location>
</feature>
<sequence>MWLSDEETNFEDDCIKEQGNEKMRFRSNSPPFEGGESLCEFILDPPEQSEKLRSFQFARPLSENHDGSPNINIQNDVFHYVGEGKLPCRNFLSLLNQDLLPTSTFTQTFLQSILSSVDSTDPVVANAWMETLLDVIDLLPKEIVKGEILTLAVNKGQMSQPVSSRLLCCKMLGKICLKFDAYIIKKEVLPVVLSLCQDVDFEVRGYMCRQLDIVAKGIGLEATKSAILPELVELANDEETFVRLAAIETVVQMLPLLDDDTCTQAIIPLVKKLCENSFSSKDSTLPVVSKQLGQLCCGLANIFSVEQKQWFLKFFQELSKLGLPNTTKNRSPFCSPLPDLLPEVDHKDRFRECRHACAYNFPAMVLFIGSENFEKELYATFKDLCSDPFLSVRQTVACGFYEIVRHLDSKAYLLQQELVTLLQDDCLEVLKGIIPYLPECLKIICCCTQDSDKSSLVKALITCEEATSVTSSWRLHADFLSCLSCLPSCISSEIIFTTFVPLLFVKLHTARPIPCRTAAAYSLLIFLRNTPSLERRKGIINELIRELCYGRSCHKRMLFIRVCELVIELFSKVFFKLHFFKPLLTLSADPVPNIRLRLCVVLPRLKGLIKLPKDSHLLQQLESCIKALISDEKDRDVSYAVSRAIEELDKIEVATEPISRRSSCIEIALDMKDRLKEEEERQQLEMEFNSKLLEESKNLHALSISPNVAKSGKIPIRKSGTLPKQSKVKSAQPEQGEKVSSSQSKSLRILKKERRISSPAVIVEFQKNSSQVLQTTRDVSTSTTDTVNTTSSPKCNIPKSSRSQSPNVRTWPRQKRSSSLIPKQSVNRCPSPMPQQRRFSEQINKEISSPEIVKKTLSSQINKEISSPEIVKKTLSSQINKEISTPEIVKKTLSSQINKEISSPEIVKKTLSSQINKEISSPEIVKKTLSSQINKEISSPEIVKKTFNSEKKILPPSNKVLQTAKENVTKKFGSKDISSSIPLDSKRRTVGTILPSPEVIRRSTTLNNLSSDSKIPSFSKKSVAKES</sequence>
<dbReference type="InterPro" id="IPR021133">
    <property type="entry name" value="HEAT_type_2"/>
</dbReference>
<feature type="compositionally biased region" description="Polar residues" evidence="3">
    <location>
        <begin position="722"/>
        <end position="746"/>
    </location>
</feature>
<dbReference type="GO" id="GO:0008287">
    <property type="term" value="C:protein serine/threonine phosphatase complex"/>
    <property type="evidence" value="ECO:0007669"/>
    <property type="project" value="TreeGrafter"/>
</dbReference>
<dbReference type="EMBL" id="BMAO01018800">
    <property type="protein sequence ID" value="GFR26058.1"/>
    <property type="molecule type" value="Genomic_DNA"/>
</dbReference>
<feature type="region of interest" description="Disordered" evidence="3">
    <location>
        <begin position="712"/>
        <end position="751"/>
    </location>
</feature>
<dbReference type="PANTHER" id="PTHR21467">
    <property type="entry name" value="PROTEIN PHOSPHATASE 4 REGULATORY SUBUNIT 4 PPP4R4"/>
    <property type="match status" value="1"/>
</dbReference>
<dbReference type="Pfam" id="PF02985">
    <property type="entry name" value="HEAT"/>
    <property type="match status" value="1"/>
</dbReference>
<evidence type="ECO:0008006" key="6">
    <source>
        <dbReference type="Google" id="ProtNLM"/>
    </source>
</evidence>
<dbReference type="GO" id="GO:0005829">
    <property type="term" value="C:cytosol"/>
    <property type="evidence" value="ECO:0007669"/>
    <property type="project" value="TreeGrafter"/>
</dbReference>
<feature type="repeat" description="HEAT" evidence="2">
    <location>
        <begin position="188"/>
        <end position="225"/>
    </location>
</feature>
<dbReference type="Gene3D" id="1.25.10.10">
    <property type="entry name" value="Leucine-rich Repeat Variant"/>
    <property type="match status" value="1"/>
</dbReference>
<evidence type="ECO:0000256" key="2">
    <source>
        <dbReference type="PROSITE-ProRule" id="PRU00103"/>
    </source>
</evidence>
<dbReference type="PROSITE" id="PS50077">
    <property type="entry name" value="HEAT_REPEAT"/>
    <property type="match status" value="2"/>
</dbReference>
<protein>
    <recommendedName>
        <fullName evidence="6">Serine/threonine-protein phosphatase 4 regulatory subunit 4</fullName>
    </recommendedName>
</protein>
<evidence type="ECO:0000313" key="4">
    <source>
        <dbReference type="EMBL" id="GFR26058.1"/>
    </source>
</evidence>
<organism evidence="4 5">
    <name type="scientific">Trichonephila clavata</name>
    <name type="common">Joro spider</name>
    <name type="synonym">Nephila clavata</name>
    <dbReference type="NCBI Taxonomy" id="2740835"/>
    <lineage>
        <taxon>Eukaryota</taxon>
        <taxon>Metazoa</taxon>
        <taxon>Ecdysozoa</taxon>
        <taxon>Arthropoda</taxon>
        <taxon>Chelicerata</taxon>
        <taxon>Arachnida</taxon>
        <taxon>Araneae</taxon>
        <taxon>Araneomorphae</taxon>
        <taxon>Entelegynae</taxon>
        <taxon>Araneoidea</taxon>
        <taxon>Nephilidae</taxon>
        <taxon>Trichonephila</taxon>
    </lineage>
</organism>
<accession>A0A8X6HMQ3</accession>
<dbReference type="InterPro" id="IPR039918">
    <property type="entry name" value="PPP4R4"/>
</dbReference>
<dbReference type="Proteomes" id="UP000887116">
    <property type="component" value="Unassembled WGS sequence"/>
</dbReference>
<feature type="repeat" description="HEAT" evidence="2">
    <location>
        <begin position="227"/>
        <end position="264"/>
    </location>
</feature>
<reference evidence="4" key="1">
    <citation type="submission" date="2020-07" db="EMBL/GenBank/DDBJ databases">
        <title>Multicomponent nature underlies the extraordinary mechanical properties of spider dragline silk.</title>
        <authorList>
            <person name="Kono N."/>
            <person name="Nakamura H."/>
            <person name="Mori M."/>
            <person name="Yoshida Y."/>
            <person name="Ohtoshi R."/>
            <person name="Malay A.D."/>
            <person name="Moran D.A.P."/>
            <person name="Tomita M."/>
            <person name="Numata K."/>
            <person name="Arakawa K."/>
        </authorList>
    </citation>
    <scope>NUCLEOTIDE SEQUENCE</scope>
</reference>
<evidence type="ECO:0000256" key="1">
    <source>
        <dbReference type="ARBA" id="ARBA00022737"/>
    </source>
</evidence>
<feature type="region of interest" description="Disordered" evidence="3">
    <location>
        <begin position="776"/>
        <end position="836"/>
    </location>
</feature>
<gene>
    <name evidence="4" type="primary">PPP4R4</name>
    <name evidence="4" type="ORF">TNCT_568762</name>
</gene>
<dbReference type="OrthoDB" id="6419711at2759"/>
<feature type="compositionally biased region" description="Low complexity" evidence="3">
    <location>
        <begin position="776"/>
        <end position="792"/>
    </location>
</feature>
<name>A0A8X6HMQ3_TRICU</name>
<evidence type="ECO:0000256" key="3">
    <source>
        <dbReference type="SAM" id="MobiDB-lite"/>
    </source>
</evidence>
<dbReference type="GO" id="GO:0019888">
    <property type="term" value="F:protein phosphatase regulator activity"/>
    <property type="evidence" value="ECO:0007669"/>
    <property type="project" value="TreeGrafter"/>
</dbReference>
<proteinExistence type="predicted"/>
<dbReference type="SUPFAM" id="SSF48371">
    <property type="entry name" value="ARM repeat"/>
    <property type="match status" value="1"/>
</dbReference>
<feature type="compositionally biased region" description="Polar residues" evidence="3">
    <location>
        <begin position="798"/>
        <end position="808"/>
    </location>
</feature>
<comment type="caution">
    <text evidence="4">The sequence shown here is derived from an EMBL/GenBank/DDBJ whole genome shotgun (WGS) entry which is preliminary data.</text>
</comment>
<dbReference type="InterPro" id="IPR016024">
    <property type="entry name" value="ARM-type_fold"/>
</dbReference>
<feature type="compositionally biased region" description="Polar residues" evidence="3">
    <location>
        <begin position="817"/>
        <end position="828"/>
    </location>
</feature>
<dbReference type="PANTHER" id="PTHR21467:SF0">
    <property type="entry name" value="SERINE_THREONINE-PROTEIN PHOSPHATASE 4 REGULATORY SUBUNIT 4"/>
    <property type="match status" value="1"/>
</dbReference>
<keyword evidence="5" id="KW-1185">Reference proteome</keyword>
<feature type="region of interest" description="Disordered" evidence="3">
    <location>
        <begin position="1005"/>
        <end position="1027"/>
    </location>
</feature>